<dbReference type="AlphaFoldDB" id="A0A2M7Q9C1"/>
<dbReference type="SUPFAM" id="SSF54768">
    <property type="entry name" value="dsRNA-binding domain-like"/>
    <property type="match status" value="1"/>
</dbReference>
<dbReference type="InterPro" id="IPR041247">
    <property type="entry name" value="Rad52_fam"/>
</dbReference>
<protein>
    <submittedName>
        <fullName evidence="4">Uncharacterized protein</fullName>
    </submittedName>
</protein>
<dbReference type="Gene3D" id="3.30.390.80">
    <property type="entry name" value="DNA repair protein Rad52/59/22"/>
    <property type="match status" value="1"/>
</dbReference>
<dbReference type="Proteomes" id="UP000230973">
    <property type="component" value="Unassembled WGS sequence"/>
</dbReference>
<name>A0A2M7Q9C1_9BACT</name>
<gene>
    <name evidence="4" type="ORF">COY93_03600</name>
</gene>
<evidence type="ECO:0000313" key="4">
    <source>
        <dbReference type="EMBL" id="PIY62194.1"/>
    </source>
</evidence>
<comment type="caution">
    <text evidence="4">The sequence shown here is derived from an EMBL/GenBank/DDBJ whole genome shotgun (WGS) entry which is preliminary data.</text>
</comment>
<accession>A0A2M7Q9C1</accession>
<keyword evidence="2" id="KW-0227">DNA damage</keyword>
<dbReference type="GO" id="GO:0006302">
    <property type="term" value="P:double-strand break repair"/>
    <property type="evidence" value="ECO:0007669"/>
    <property type="project" value="UniProtKB-ARBA"/>
</dbReference>
<evidence type="ECO:0000256" key="2">
    <source>
        <dbReference type="ARBA" id="ARBA00022763"/>
    </source>
</evidence>
<evidence type="ECO:0000256" key="3">
    <source>
        <dbReference type="ARBA" id="ARBA00023204"/>
    </source>
</evidence>
<dbReference type="GO" id="GO:0006310">
    <property type="term" value="P:DNA recombination"/>
    <property type="evidence" value="ECO:0007669"/>
    <property type="project" value="UniProtKB-ARBA"/>
</dbReference>
<reference evidence="5" key="1">
    <citation type="submission" date="2017-09" db="EMBL/GenBank/DDBJ databases">
        <title>Depth-based differentiation of microbial function through sediment-hosted aquifers and enrichment of novel symbionts in the deep terrestrial subsurface.</title>
        <authorList>
            <person name="Probst A.J."/>
            <person name="Ladd B."/>
            <person name="Jarett J.K."/>
            <person name="Geller-Mcgrath D.E."/>
            <person name="Sieber C.M.K."/>
            <person name="Emerson J.B."/>
            <person name="Anantharaman K."/>
            <person name="Thomas B.C."/>
            <person name="Malmstrom R."/>
            <person name="Stieglmeier M."/>
            <person name="Klingl A."/>
            <person name="Woyke T."/>
            <person name="Ryan C.M."/>
            <person name="Banfield J.F."/>
        </authorList>
    </citation>
    <scope>NUCLEOTIDE SEQUENCE [LARGE SCALE GENOMIC DNA]</scope>
</reference>
<sequence length="238" mass="26121">MTKKKTEAKAVVAKVLASKAITAIVMQEVQLSPRQTSVIQQETPAALIKSKSGRGGKRVSYVEGGYVISKLNEAFSPLGWEFKIVEKGTTERKNEKSAEGEVWVYGELTIIDHKNGYRATKGQYGQHPIHEKVPIGDAYKAAGTDALKKCASFLGIALDVYWGTLDKNEDAPAPKMTPAEMFERAKMMIASTKDTGGLVVYAEKLKDGKLFNAVQKAELNKLISQRVDMLDAPDQSRK</sequence>
<dbReference type="Pfam" id="PF04098">
    <property type="entry name" value="Rad52_Rad22"/>
    <property type="match status" value="1"/>
</dbReference>
<proteinExistence type="inferred from homology"/>
<evidence type="ECO:0000313" key="5">
    <source>
        <dbReference type="Proteomes" id="UP000230973"/>
    </source>
</evidence>
<keyword evidence="3" id="KW-0234">DNA repair</keyword>
<dbReference type="EMBL" id="PFLC01000049">
    <property type="protein sequence ID" value="PIY62194.1"/>
    <property type="molecule type" value="Genomic_DNA"/>
</dbReference>
<organism evidence="4 5">
    <name type="scientific">Candidatus Uhrbacteria bacterium CG_4_10_14_0_8_um_filter_58_22</name>
    <dbReference type="NCBI Taxonomy" id="1975029"/>
    <lineage>
        <taxon>Bacteria</taxon>
        <taxon>Candidatus Uhriibacteriota</taxon>
    </lineage>
</organism>
<evidence type="ECO:0000256" key="1">
    <source>
        <dbReference type="ARBA" id="ARBA00006638"/>
    </source>
</evidence>
<dbReference type="InterPro" id="IPR042525">
    <property type="entry name" value="Rad52_Rad59_Rad22_sf"/>
</dbReference>
<comment type="similarity">
    <text evidence="1">Belongs to the RAD52 family.</text>
</comment>